<feature type="transmembrane region" description="Helical" evidence="5">
    <location>
        <begin position="223"/>
        <end position="241"/>
    </location>
</feature>
<feature type="transmembrane region" description="Helical" evidence="5">
    <location>
        <begin position="59"/>
        <end position="80"/>
    </location>
</feature>
<comment type="subcellular location">
    <subcellularLocation>
        <location evidence="1">Membrane</location>
        <topology evidence="1">Multi-pass membrane protein</topology>
    </subcellularLocation>
</comment>
<evidence type="ECO:0000256" key="1">
    <source>
        <dbReference type="ARBA" id="ARBA00004141"/>
    </source>
</evidence>
<proteinExistence type="predicted"/>
<evidence type="ECO:0000256" key="2">
    <source>
        <dbReference type="ARBA" id="ARBA00022692"/>
    </source>
</evidence>
<gene>
    <name evidence="6" type="ORF">H4F90_02830</name>
</gene>
<feature type="transmembrane region" description="Helical" evidence="5">
    <location>
        <begin position="198"/>
        <end position="217"/>
    </location>
</feature>
<organism evidence="6 7">
    <name type="scientific">Aquariibacter albus</name>
    <dbReference type="NCBI Taxonomy" id="2759899"/>
    <lineage>
        <taxon>Bacteria</taxon>
        <taxon>Pseudomonadati</taxon>
        <taxon>Pseudomonadota</taxon>
        <taxon>Betaproteobacteria</taxon>
        <taxon>Burkholderiales</taxon>
        <taxon>Sphaerotilaceae</taxon>
        <taxon>Aquariibacter</taxon>
    </lineage>
</organism>
<dbReference type="Pfam" id="PF04610">
    <property type="entry name" value="TrbL"/>
    <property type="match status" value="1"/>
</dbReference>
<feature type="transmembrane region" description="Helical" evidence="5">
    <location>
        <begin position="167"/>
        <end position="186"/>
    </location>
</feature>
<evidence type="ECO:0000256" key="4">
    <source>
        <dbReference type="ARBA" id="ARBA00023136"/>
    </source>
</evidence>
<keyword evidence="4 5" id="KW-0472">Membrane</keyword>
<feature type="transmembrane region" description="Helical" evidence="5">
    <location>
        <begin position="248"/>
        <end position="274"/>
    </location>
</feature>
<evidence type="ECO:0000313" key="7">
    <source>
        <dbReference type="Proteomes" id="UP000586093"/>
    </source>
</evidence>
<dbReference type="EMBL" id="JACIVI010000001">
    <property type="protein sequence ID" value="MBB1160913.1"/>
    <property type="molecule type" value="Genomic_DNA"/>
</dbReference>
<keyword evidence="2 5" id="KW-0812">Transmembrane</keyword>
<dbReference type="GO" id="GO:0016020">
    <property type="term" value="C:membrane"/>
    <property type="evidence" value="ECO:0007669"/>
    <property type="project" value="UniProtKB-SubCell"/>
</dbReference>
<keyword evidence="3 5" id="KW-1133">Transmembrane helix</keyword>
<reference evidence="6 7" key="1">
    <citation type="submission" date="2020-08" db="EMBL/GenBank/DDBJ databases">
        <title>Aquariorum lacteus gen. nov., sp. nov., a new member of the family Comamonadaceae, isolated from freshwater aquarium.</title>
        <authorList>
            <person name="Chun S.-J."/>
        </authorList>
    </citation>
    <scope>NUCLEOTIDE SEQUENCE [LARGE SCALE GENOMIC DNA]</scope>
    <source>
        <strain evidence="6 7">SJAQ100</strain>
    </source>
</reference>
<comment type="caution">
    <text evidence="6">The sequence shown here is derived from an EMBL/GenBank/DDBJ whole genome shotgun (WGS) entry which is preliminary data.</text>
</comment>
<sequence>MFNWVGSQFDAVLSTYVLSVVSALMAAIAPIALSAMTIWVALYGWAVLRNEVSETLPTFMWKVFKIGLVLAFALQSGFYISNVADTANSLAMGVASTFLPAAVDPSTVTTPYALLDKFNDDASTQVADIMKEASMFRLDLVLAAVVFSIGSVVFLCIALFVVTLSKLFLTFVIAIGPLFILCLAWKPTARFFDSWLSMVLNAVVLTWFAFFALGLSAFMGNQIFVAIQSGGGFLGATFNVLGEATRYCVLMILMAIICFQAPSLASALTGGAAVQQGIQMIQNAMMVSGMRSASARGAGAAGAAGGVVRAGAGLPYAAGQATGAAAAATGRAAGTMAAGAGAVVRQGYGAVRTAAYKLAALRGRA</sequence>
<dbReference type="Proteomes" id="UP000586093">
    <property type="component" value="Unassembled WGS sequence"/>
</dbReference>
<dbReference type="RefSeq" id="WP_182661273.1">
    <property type="nucleotide sequence ID" value="NZ_JACIVI010000001.1"/>
</dbReference>
<dbReference type="InterPro" id="IPR007688">
    <property type="entry name" value="Conjugal_tfr_TrbL/VirB6"/>
</dbReference>
<dbReference type="GO" id="GO:0030255">
    <property type="term" value="P:protein secretion by the type IV secretion system"/>
    <property type="evidence" value="ECO:0007669"/>
    <property type="project" value="InterPro"/>
</dbReference>
<evidence type="ECO:0000256" key="3">
    <source>
        <dbReference type="ARBA" id="ARBA00022989"/>
    </source>
</evidence>
<protein>
    <submittedName>
        <fullName evidence="6">Type IV secretion system protein</fullName>
    </submittedName>
</protein>
<feature type="transmembrane region" description="Helical" evidence="5">
    <location>
        <begin position="140"/>
        <end position="161"/>
    </location>
</feature>
<keyword evidence="7" id="KW-1185">Reference proteome</keyword>
<feature type="transmembrane region" description="Helical" evidence="5">
    <location>
        <begin position="12"/>
        <end position="39"/>
    </location>
</feature>
<evidence type="ECO:0000256" key="5">
    <source>
        <dbReference type="SAM" id="Phobius"/>
    </source>
</evidence>
<accession>A0A839HGW5</accession>
<name>A0A839HGW5_9BURK</name>
<evidence type="ECO:0000313" key="6">
    <source>
        <dbReference type="EMBL" id="MBB1160913.1"/>
    </source>
</evidence>
<dbReference type="AlphaFoldDB" id="A0A839HGW5"/>